<reference evidence="2" key="1">
    <citation type="submission" date="2003-08" db="EMBL/GenBank/DDBJ databases">
        <authorList>
            <person name="Birren B."/>
            <person name="Nusbaum C."/>
            <person name="Abebe A."/>
            <person name="Abouelleil A."/>
            <person name="Adekoya E."/>
            <person name="Ait-zahra M."/>
            <person name="Allen N."/>
            <person name="Allen T."/>
            <person name="An P."/>
            <person name="Anderson M."/>
            <person name="Anderson S."/>
            <person name="Arachchi H."/>
            <person name="Armbruster J."/>
            <person name="Bachantsang P."/>
            <person name="Baldwin J."/>
            <person name="Barry A."/>
            <person name="Bayul T."/>
            <person name="Blitshsteyn B."/>
            <person name="Bloom T."/>
            <person name="Blye J."/>
            <person name="Boguslavskiy L."/>
            <person name="Borowsky M."/>
            <person name="Boukhgalter B."/>
            <person name="Brunache A."/>
            <person name="Butler J."/>
            <person name="Calixte N."/>
            <person name="Calvo S."/>
            <person name="Camarata J."/>
            <person name="Campo K."/>
            <person name="Chang J."/>
            <person name="Cheshatsang Y."/>
            <person name="Citroen M."/>
            <person name="Collymore A."/>
            <person name="Considine T."/>
            <person name="Cook A."/>
            <person name="Cooke P."/>
            <person name="Corum B."/>
            <person name="Cuomo C."/>
            <person name="David R."/>
            <person name="Dawoe T."/>
            <person name="Degray S."/>
            <person name="Dodge S."/>
            <person name="Dooley K."/>
            <person name="Dorje P."/>
            <person name="Dorjee K."/>
            <person name="Dorris L."/>
            <person name="Duffey N."/>
            <person name="Dupes A."/>
            <person name="Elkins T."/>
            <person name="Engels R."/>
            <person name="Erickson J."/>
            <person name="Farina A."/>
            <person name="Faro S."/>
            <person name="Ferreira P."/>
            <person name="Fischer H."/>
            <person name="Fitzgerald M."/>
            <person name="Foley K."/>
            <person name="Gage D."/>
            <person name="Galagan J."/>
            <person name="Gearin G."/>
            <person name="Gnerre S."/>
            <person name="Gnirke A."/>
            <person name="Goyette A."/>
            <person name="Graham J."/>
            <person name="Grandbois E."/>
            <person name="Gyaltsen K."/>
            <person name="Hafez N."/>
            <person name="Hagopian D."/>
            <person name="Hagos B."/>
            <person name="Hall J."/>
            <person name="Hatcher B."/>
            <person name="Heller A."/>
            <person name="Higgins H."/>
            <person name="Honan T."/>
            <person name="Horn A."/>
            <person name="Houde N."/>
            <person name="Hughes L."/>
            <person name="Hulme W."/>
            <person name="Husby E."/>
            <person name="Iliev I."/>
            <person name="Jaffe D."/>
            <person name="Jones C."/>
            <person name="Kamal M."/>
            <person name="Kamat A."/>
            <person name="Kamvysselis M."/>
            <person name="Karlsson E."/>
            <person name="Kells C."/>
            <person name="Kieu A."/>
            <person name="Kisner P."/>
            <person name="Kodira C."/>
            <person name="Kulbokas E."/>
            <person name="Labutti K."/>
            <person name="Lama D."/>
            <person name="Landers T."/>
            <person name="Leger J."/>
            <person name="Levine S."/>
            <person name="Lewis D."/>
            <person name="Lewis T."/>
            <person name="Lindblad-toh K."/>
            <person name="Liu X."/>
            <person name="Lokyitsang T."/>
            <person name="Lokyitsang Y."/>
            <person name="Lucien O."/>
            <person name="Lui A."/>
            <person name="Ma L.J."/>
            <person name="Mabbitt R."/>
            <person name="Macdonald J."/>
            <person name="Maclean C."/>
            <person name="Major J."/>
            <person name="Manning J."/>
            <person name="Marabella R."/>
            <person name="Maru K."/>
            <person name="Matthews C."/>
            <person name="Mauceli E."/>
            <person name="Mccarthy M."/>
            <person name="Mcdonough S."/>
            <person name="Mcghee T."/>
            <person name="Meldrim J."/>
            <person name="Meneus L."/>
            <person name="Mesirov J."/>
            <person name="Mihalev A."/>
            <person name="Mihova T."/>
            <person name="Mikkelsen T."/>
            <person name="Mlenga V."/>
            <person name="Moru K."/>
            <person name="Mozes J."/>
            <person name="Mulrain L."/>
            <person name="Munson G."/>
            <person name="Naylor J."/>
            <person name="Newes C."/>
            <person name="Nguyen C."/>
            <person name="Nguyen N."/>
            <person name="Nguyen T."/>
            <person name="Nicol R."/>
            <person name="Nielsen C."/>
            <person name="Nizzari M."/>
            <person name="Norbu C."/>
            <person name="Norbu N."/>
            <person name="O'donnell P."/>
            <person name="Okoawo O."/>
            <person name="O'leary S."/>
            <person name="Omotosho B."/>
            <person name="O'neill K."/>
            <person name="Osman S."/>
            <person name="Parker S."/>
            <person name="Perrin D."/>
            <person name="Phunkhang P."/>
            <person name="Piqani B."/>
            <person name="Purcell S."/>
            <person name="Rachupka T."/>
            <person name="Ramasamy U."/>
            <person name="Rameau R."/>
            <person name="Ray V."/>
            <person name="Raymond C."/>
            <person name="Retta R."/>
            <person name="Richardson S."/>
            <person name="Rise C."/>
            <person name="Rodriguez J."/>
            <person name="Rogers J."/>
            <person name="Rogov P."/>
            <person name="Rutman M."/>
            <person name="Schupbach R."/>
            <person name="Seaman C."/>
            <person name="Settipalli S."/>
            <person name="Sharpe T."/>
            <person name="Sheridan J."/>
            <person name="Sherpa N."/>
            <person name="Shi J."/>
            <person name="Smirnov S."/>
            <person name="Smith C."/>
            <person name="Sougnez C."/>
            <person name="Spencer B."/>
            <person name="Stalker J."/>
            <person name="Stange-thomann N."/>
            <person name="Stavropoulos S."/>
            <person name="Stetson K."/>
            <person name="Stone C."/>
            <person name="Stone S."/>
            <person name="Stubbs M."/>
            <person name="Talamas J."/>
            <person name="Tchuinga P."/>
            <person name="Tenzing P."/>
            <person name="Tesfaye S."/>
            <person name="Theodore J."/>
            <person name="Thoulutsang Y."/>
            <person name="Topham K."/>
            <person name="Towey S."/>
            <person name="Tsamla T."/>
            <person name="Tsomo N."/>
            <person name="Vallee D."/>
            <person name="Vassiliev H."/>
            <person name="Venkataraman V."/>
            <person name="Vinson J."/>
            <person name="Vo A."/>
            <person name="Wade C."/>
            <person name="Wang S."/>
            <person name="Wangchuk T."/>
            <person name="Wangdi T."/>
            <person name="Whittaker C."/>
            <person name="Wilkinson J."/>
            <person name="Wu Y."/>
            <person name="Wyman D."/>
            <person name="Yadav S."/>
            <person name="Yang S."/>
            <person name="Yang X."/>
            <person name="Yeager S."/>
            <person name="Yee E."/>
            <person name="Young G."/>
            <person name="Zainoun J."/>
            <person name="Zembeck L."/>
            <person name="Zimmer A."/>
            <person name="Zody M."/>
            <person name="Lander E."/>
        </authorList>
    </citation>
    <scope>NUCLEOTIDE SEQUENCE [LARGE SCALE GENOMIC DNA]</scope>
</reference>
<organism evidence="1 2">
    <name type="scientific">Ciona savignyi</name>
    <name type="common">Pacific transparent sea squirt</name>
    <dbReference type="NCBI Taxonomy" id="51511"/>
    <lineage>
        <taxon>Eukaryota</taxon>
        <taxon>Metazoa</taxon>
        <taxon>Chordata</taxon>
        <taxon>Tunicata</taxon>
        <taxon>Ascidiacea</taxon>
        <taxon>Phlebobranchia</taxon>
        <taxon>Cionidae</taxon>
        <taxon>Ciona</taxon>
    </lineage>
</organism>
<dbReference type="PANTHER" id="PTHR28601">
    <property type="entry name" value="COILED-COIL DOMAIN-CONTAINING PROTEIN 24"/>
    <property type="match status" value="1"/>
</dbReference>
<dbReference type="AlphaFoldDB" id="H2YZ75"/>
<dbReference type="GeneTree" id="ENSGT00390000011926"/>
<protein>
    <submittedName>
        <fullName evidence="1">Uncharacterized protein</fullName>
    </submittedName>
</protein>
<dbReference type="eggNOG" id="ENOG502S6CH">
    <property type="taxonomic scope" value="Eukaryota"/>
</dbReference>
<dbReference type="HOGENOM" id="CLU_1222049_0_0_1"/>
<sequence>MEINGERLEPFKPPFSVLELIKNTVAPEELSVVHSYLGESTVEYCTDLRNELETLLEIWKEVGERTEMPTVSKPLTSNPLPDPPLIREMLTKEIQILVKGIQEKNNLNCEQSLYEEQDVLNYVINSHHTQHNYDRPVTPVRKVNCETSYTTSPVKLKHVRRNINAVDIDNVASILKEAMQKECKALEHDIEFLQKCIEEEHDLVASRPATPMQEPSITKLKEVKKLLETQIL</sequence>
<evidence type="ECO:0000313" key="1">
    <source>
        <dbReference type="Ensembl" id="ENSCSAVP00000010637.1"/>
    </source>
</evidence>
<dbReference type="OMA" id="LASTCRW"/>
<reference evidence="1" key="2">
    <citation type="submission" date="2025-08" db="UniProtKB">
        <authorList>
            <consortium name="Ensembl"/>
        </authorList>
    </citation>
    <scope>IDENTIFICATION</scope>
</reference>
<evidence type="ECO:0000313" key="2">
    <source>
        <dbReference type="Proteomes" id="UP000007875"/>
    </source>
</evidence>
<reference evidence="1" key="3">
    <citation type="submission" date="2025-09" db="UniProtKB">
        <authorList>
            <consortium name="Ensembl"/>
        </authorList>
    </citation>
    <scope>IDENTIFICATION</scope>
</reference>
<proteinExistence type="predicted"/>
<dbReference type="InParanoid" id="H2YZ75"/>
<accession>H2YZ75</accession>
<name>H2YZ75_CIOSA</name>
<dbReference type="STRING" id="51511.ENSCSAVP00000010637"/>
<keyword evidence="2" id="KW-1185">Reference proteome</keyword>
<dbReference type="Pfam" id="PF15669">
    <property type="entry name" value="CCDC24"/>
    <property type="match status" value="1"/>
</dbReference>
<dbReference type="Ensembl" id="ENSCSAVT00000010767.1">
    <property type="protein sequence ID" value="ENSCSAVP00000010637.1"/>
    <property type="gene ID" value="ENSCSAVG00000006255.1"/>
</dbReference>
<dbReference type="InterPro" id="IPR031367">
    <property type="entry name" value="CCDC24"/>
</dbReference>
<dbReference type="PANTHER" id="PTHR28601:SF1">
    <property type="entry name" value="COILED-COIL DOMAIN-CONTAINING PROTEIN 24"/>
    <property type="match status" value="1"/>
</dbReference>
<dbReference type="Proteomes" id="UP000007875">
    <property type="component" value="Unassembled WGS sequence"/>
</dbReference>